<evidence type="ECO:0000313" key="2">
    <source>
        <dbReference type="EMBL" id="SPX41101.1"/>
    </source>
</evidence>
<dbReference type="InterPro" id="IPR022266">
    <property type="entry name" value="DtrJ-like"/>
</dbReference>
<dbReference type="Pfam" id="PF14348">
    <property type="entry name" value="DtrJ-like"/>
    <property type="match status" value="1"/>
</dbReference>
<feature type="transmembrane region" description="Helical" evidence="1">
    <location>
        <begin position="212"/>
        <end position="229"/>
    </location>
</feature>
<feature type="transmembrane region" description="Helical" evidence="1">
    <location>
        <begin position="235"/>
        <end position="255"/>
    </location>
</feature>
<name>A0A2X1PHS2_HAEIF</name>
<organism evidence="2 3">
    <name type="scientific">Haemophilus influenzae</name>
    <dbReference type="NCBI Taxonomy" id="727"/>
    <lineage>
        <taxon>Bacteria</taxon>
        <taxon>Pseudomonadati</taxon>
        <taxon>Pseudomonadota</taxon>
        <taxon>Gammaproteobacteria</taxon>
        <taxon>Pasteurellales</taxon>
        <taxon>Pasteurellaceae</taxon>
        <taxon>Haemophilus</taxon>
    </lineage>
</organism>
<protein>
    <submittedName>
        <fullName evidence="2">Integrating conjugative element membrane protein, PFL_4697 family</fullName>
    </submittedName>
</protein>
<keyword evidence="1" id="KW-0812">Transmembrane</keyword>
<gene>
    <name evidence="2" type="ORF">NCTC11872_00695</name>
</gene>
<feature type="transmembrane region" description="Helical" evidence="1">
    <location>
        <begin position="155"/>
        <end position="184"/>
    </location>
</feature>
<sequence length="259" mass="29555">MASRQFKFFLDGEVKGYLFFHCKLSPAEHYSNGRTTSQKKEKGLFYYINAVLAALLGSLILSIILEWLGIAFLWPEEGHLHSQKMMLTELGWLSDSLTRGLFYHSPKELAEGLILSLHEWLFVKTGVKDWLANPREHSGVGLWVYHYGRAYIESVIYVFITFVIRLVVIVFTSPLFLLAAFAGFTEGLMMRDRRKFGAGRESSFLYHHARRLIGPIMLSAWVLYLSIPISIYPNIILVPAAFLFGLSICVTAASFKKYL</sequence>
<keyword evidence="1" id="KW-1133">Transmembrane helix</keyword>
<reference evidence="2 3" key="1">
    <citation type="submission" date="2018-06" db="EMBL/GenBank/DDBJ databases">
        <authorList>
            <consortium name="Pathogen Informatics"/>
            <person name="Doyle S."/>
        </authorList>
    </citation>
    <scope>NUCLEOTIDE SEQUENCE [LARGE SCALE GENOMIC DNA]</scope>
    <source>
        <strain evidence="2 3">NCTC11872</strain>
    </source>
</reference>
<dbReference type="AlphaFoldDB" id="A0A2X1PHS2"/>
<dbReference type="EMBL" id="UASK01000004">
    <property type="protein sequence ID" value="SPX41101.1"/>
    <property type="molecule type" value="Genomic_DNA"/>
</dbReference>
<dbReference type="NCBIfam" id="TIGR03747">
    <property type="entry name" value="conj_TIGR03747"/>
    <property type="match status" value="1"/>
</dbReference>
<evidence type="ECO:0000313" key="3">
    <source>
        <dbReference type="Proteomes" id="UP000249936"/>
    </source>
</evidence>
<proteinExistence type="predicted"/>
<evidence type="ECO:0000256" key="1">
    <source>
        <dbReference type="SAM" id="Phobius"/>
    </source>
</evidence>
<feature type="transmembrane region" description="Helical" evidence="1">
    <location>
        <begin position="44"/>
        <end position="74"/>
    </location>
</feature>
<keyword evidence="1" id="KW-0472">Membrane</keyword>
<dbReference type="Proteomes" id="UP000249936">
    <property type="component" value="Unassembled WGS sequence"/>
</dbReference>
<accession>A0A2X1PHS2</accession>